<dbReference type="RefSeq" id="WP_386755115.1">
    <property type="nucleotide sequence ID" value="NZ_JBHSNM010000003.1"/>
</dbReference>
<keyword evidence="2" id="KW-1185">Reference proteome</keyword>
<comment type="caution">
    <text evidence="1">The sequence shown here is derived from an EMBL/GenBank/DDBJ whole genome shotgun (WGS) entry which is preliminary data.</text>
</comment>
<dbReference type="PANTHER" id="PTHR38460">
    <property type="entry name" value="TAUTOMERASE YOLI-RELATED"/>
    <property type="match status" value="1"/>
</dbReference>
<gene>
    <name evidence="1" type="ORF">ACFPN1_11440</name>
</gene>
<dbReference type="Pfam" id="PF14552">
    <property type="entry name" value="Tautomerase_2"/>
    <property type="match status" value="1"/>
</dbReference>
<organism evidence="1 2">
    <name type="scientific">Lysobacter yangpyeongensis</name>
    <dbReference type="NCBI Taxonomy" id="346182"/>
    <lineage>
        <taxon>Bacteria</taxon>
        <taxon>Pseudomonadati</taxon>
        <taxon>Pseudomonadota</taxon>
        <taxon>Gammaproteobacteria</taxon>
        <taxon>Lysobacterales</taxon>
        <taxon>Lysobacteraceae</taxon>
        <taxon>Lysobacter</taxon>
    </lineage>
</organism>
<accession>A0ABW0SP38</accession>
<evidence type="ECO:0000313" key="1">
    <source>
        <dbReference type="EMBL" id="MFC5570674.1"/>
    </source>
</evidence>
<protein>
    <submittedName>
        <fullName evidence="1">Tautomerase family protein</fullName>
    </submittedName>
</protein>
<dbReference type="EMBL" id="JBHSNM010000003">
    <property type="protein sequence ID" value="MFC5570674.1"/>
    <property type="molecule type" value="Genomic_DNA"/>
</dbReference>
<dbReference type="InterPro" id="IPR014347">
    <property type="entry name" value="Tautomerase/MIF_sf"/>
</dbReference>
<sequence length="135" mass="15200">MPFTRIAIPAGTSPTHKAAIARAVHDAMVTAIRIPEDDFFQLLSEYQPGDFHFDRDFLGHQRSDRMIVVQITLRRGRSDAMKRELYARIAANLEQAAQIRAEDVFVYLVENDFSDWSVGSGRMSMEIQVQAASAA</sequence>
<evidence type="ECO:0000313" key="2">
    <source>
        <dbReference type="Proteomes" id="UP001596036"/>
    </source>
</evidence>
<dbReference type="InterPro" id="IPR037479">
    <property type="entry name" value="Tauto_MSAD"/>
</dbReference>
<dbReference type="SUPFAM" id="SSF55331">
    <property type="entry name" value="Tautomerase/MIF"/>
    <property type="match status" value="1"/>
</dbReference>
<dbReference type="Gene3D" id="3.30.429.10">
    <property type="entry name" value="Macrophage Migration Inhibitory Factor"/>
    <property type="match status" value="1"/>
</dbReference>
<dbReference type="Proteomes" id="UP001596036">
    <property type="component" value="Unassembled WGS sequence"/>
</dbReference>
<reference evidence="2" key="1">
    <citation type="journal article" date="2019" name="Int. J. Syst. Evol. Microbiol.">
        <title>The Global Catalogue of Microorganisms (GCM) 10K type strain sequencing project: providing services to taxonomists for standard genome sequencing and annotation.</title>
        <authorList>
            <consortium name="The Broad Institute Genomics Platform"/>
            <consortium name="The Broad Institute Genome Sequencing Center for Infectious Disease"/>
            <person name="Wu L."/>
            <person name="Ma J."/>
        </authorList>
    </citation>
    <scope>NUCLEOTIDE SEQUENCE [LARGE SCALE GENOMIC DNA]</scope>
    <source>
        <strain evidence="2">KACC 11407</strain>
    </source>
</reference>
<name>A0ABW0SP38_9GAMM</name>
<proteinExistence type="predicted"/>
<dbReference type="PANTHER" id="PTHR38460:SF1">
    <property type="entry name" value="TAUTOMERASE YOLI-RELATED"/>
    <property type="match status" value="1"/>
</dbReference>